<dbReference type="EMBL" id="MPDM01000003">
    <property type="protein sequence ID" value="OKL50068.1"/>
    <property type="molecule type" value="Genomic_DNA"/>
</dbReference>
<protein>
    <recommendedName>
        <fullName evidence="4">Phosphohistidine phosphatase</fullName>
    </recommendedName>
</protein>
<dbReference type="SUPFAM" id="SSF53254">
    <property type="entry name" value="Phosphoglycerate mutase-like"/>
    <property type="match status" value="1"/>
</dbReference>
<dbReference type="InterPro" id="IPR051021">
    <property type="entry name" value="Mito_Ser/Thr_phosphatase"/>
</dbReference>
<dbReference type="CDD" id="cd07067">
    <property type="entry name" value="HP_PGM_like"/>
    <property type="match status" value="1"/>
</dbReference>
<dbReference type="GO" id="GO:0016787">
    <property type="term" value="F:hydrolase activity"/>
    <property type="evidence" value="ECO:0007669"/>
    <property type="project" value="UniProtKB-KW"/>
</dbReference>
<dbReference type="RefSeq" id="WP_075361395.1">
    <property type="nucleotide sequence ID" value="NZ_MPDM01000003.1"/>
</dbReference>
<evidence type="ECO:0000313" key="2">
    <source>
        <dbReference type="EMBL" id="OKL50068.1"/>
    </source>
</evidence>
<organism evidence="2 3">
    <name type="scientific">Boudabousia marimammalium</name>
    <dbReference type="NCBI Taxonomy" id="156892"/>
    <lineage>
        <taxon>Bacteria</taxon>
        <taxon>Bacillati</taxon>
        <taxon>Actinomycetota</taxon>
        <taxon>Actinomycetes</taxon>
        <taxon>Actinomycetales</taxon>
        <taxon>Actinomycetaceae</taxon>
        <taxon>Boudabousia</taxon>
    </lineage>
</organism>
<dbReference type="Pfam" id="PF00300">
    <property type="entry name" value="His_Phos_1"/>
    <property type="match status" value="1"/>
</dbReference>
<accession>A0A1Q5PQZ7</accession>
<evidence type="ECO:0000256" key="1">
    <source>
        <dbReference type="ARBA" id="ARBA00022801"/>
    </source>
</evidence>
<evidence type="ECO:0008006" key="4">
    <source>
        <dbReference type="Google" id="ProtNLM"/>
    </source>
</evidence>
<dbReference type="Gene3D" id="3.40.50.1240">
    <property type="entry name" value="Phosphoglycerate mutase-like"/>
    <property type="match status" value="1"/>
</dbReference>
<dbReference type="AlphaFoldDB" id="A0A1Q5PQZ7"/>
<dbReference type="OrthoDB" id="9810154at2"/>
<dbReference type="SMART" id="SM00855">
    <property type="entry name" value="PGAM"/>
    <property type="match status" value="1"/>
</dbReference>
<sequence length="164" mass="17645">MGTRIVLIRHATAERYSDSGDHGRALTTGGKEQAAALGRLLGDYLVDPVTVYVSSALRTRQTLAAIQPSQSFADVVEDRKIYQAWMDDLIEIIRLSETATTVIIGHEPTISATAAQLVANEAQAQIFNHGVPTATAVVLDCDLTPSEINYGSCQLVQVLHTTVP</sequence>
<reference evidence="3" key="1">
    <citation type="submission" date="2016-11" db="EMBL/GenBank/DDBJ databases">
        <title>Actinomyces gypaetusis sp. nov. isolated from Gypaetus barbatus in Qinghai Tibet Plateau China.</title>
        <authorList>
            <person name="Meng X."/>
        </authorList>
    </citation>
    <scope>NUCLEOTIDE SEQUENCE [LARGE SCALE GENOMIC DNA]</scope>
    <source>
        <strain evidence="3">DSM 15383</strain>
    </source>
</reference>
<gene>
    <name evidence="2" type="ORF">BM477_04070</name>
</gene>
<dbReference type="InterPro" id="IPR013078">
    <property type="entry name" value="His_Pase_superF_clade-1"/>
</dbReference>
<dbReference type="PANTHER" id="PTHR20935">
    <property type="entry name" value="PHOSPHOGLYCERATE MUTASE-RELATED"/>
    <property type="match status" value="1"/>
</dbReference>
<name>A0A1Q5PQZ7_9ACTO</name>
<evidence type="ECO:0000313" key="3">
    <source>
        <dbReference type="Proteomes" id="UP000186465"/>
    </source>
</evidence>
<comment type="caution">
    <text evidence="2">The sequence shown here is derived from an EMBL/GenBank/DDBJ whole genome shotgun (WGS) entry which is preliminary data.</text>
</comment>
<dbReference type="PANTHER" id="PTHR20935:SF1">
    <property type="entry name" value="SLL1549 PROTEIN"/>
    <property type="match status" value="1"/>
</dbReference>
<keyword evidence="1" id="KW-0378">Hydrolase</keyword>
<keyword evidence="3" id="KW-1185">Reference proteome</keyword>
<dbReference type="STRING" id="156892.BM477_04070"/>
<dbReference type="Proteomes" id="UP000186465">
    <property type="component" value="Unassembled WGS sequence"/>
</dbReference>
<proteinExistence type="predicted"/>
<dbReference type="InterPro" id="IPR029033">
    <property type="entry name" value="His_PPase_superfam"/>
</dbReference>